<gene>
    <name evidence="2" type="ORF">SAMN05216279_12132</name>
</gene>
<evidence type="ECO:0000313" key="2">
    <source>
        <dbReference type="EMBL" id="SCZ48209.1"/>
    </source>
</evidence>
<feature type="compositionally biased region" description="Pro residues" evidence="1">
    <location>
        <begin position="45"/>
        <end position="55"/>
    </location>
</feature>
<feature type="region of interest" description="Disordered" evidence="1">
    <location>
        <begin position="1"/>
        <end position="55"/>
    </location>
</feature>
<reference evidence="3" key="1">
    <citation type="submission" date="2016-10" db="EMBL/GenBank/DDBJ databases">
        <authorList>
            <person name="de Groot N.N."/>
        </authorList>
    </citation>
    <scope>NUCLEOTIDE SEQUENCE [LARGE SCALE GENOMIC DNA]</scope>
    <source>
        <strain evidence="3">DSM 15758</strain>
    </source>
</reference>
<dbReference type="AlphaFoldDB" id="A0A1G5PGE9"/>
<sequence>MSRFPIRQHDEFASLAMPRAGGEPDQPDPAPIQPSEPGEPTVPDQAPPTPMARAA</sequence>
<protein>
    <submittedName>
        <fullName evidence="2">Uncharacterized protein</fullName>
    </submittedName>
</protein>
<accession>A0A1G5PGE9</accession>
<evidence type="ECO:0000256" key="1">
    <source>
        <dbReference type="SAM" id="MobiDB-lite"/>
    </source>
</evidence>
<comment type="caution">
    <text evidence="2">The sequence shown here is derived from an EMBL/GenBank/DDBJ whole genome shotgun (WGS) entry which is preliminary data.</text>
</comment>
<dbReference type="Proteomes" id="UP000183046">
    <property type="component" value="Unassembled WGS sequence"/>
</dbReference>
<organism evidence="2 3">
    <name type="scientific">Pseudomonas oryzihabitans</name>
    <dbReference type="NCBI Taxonomy" id="47885"/>
    <lineage>
        <taxon>Bacteria</taxon>
        <taxon>Pseudomonadati</taxon>
        <taxon>Pseudomonadota</taxon>
        <taxon>Gammaproteobacteria</taxon>
        <taxon>Pseudomonadales</taxon>
        <taxon>Pseudomonadaceae</taxon>
        <taxon>Pseudomonas</taxon>
    </lineage>
</organism>
<evidence type="ECO:0000313" key="3">
    <source>
        <dbReference type="Proteomes" id="UP000183046"/>
    </source>
</evidence>
<proteinExistence type="predicted"/>
<dbReference type="RefSeq" id="WP_007162289.1">
    <property type="nucleotide sequence ID" value="NZ_CP044074.1"/>
</dbReference>
<dbReference type="EMBL" id="FMWB01000021">
    <property type="protein sequence ID" value="SCZ48209.1"/>
    <property type="molecule type" value="Genomic_DNA"/>
</dbReference>
<name>A0A1G5PGE9_9PSED</name>
<dbReference type="GeneID" id="58746974"/>